<reference evidence="1" key="1">
    <citation type="submission" date="2021-02" db="EMBL/GenBank/DDBJ databases">
        <authorList>
            <person name="Nowell W R."/>
        </authorList>
    </citation>
    <scope>NUCLEOTIDE SEQUENCE</scope>
</reference>
<name>A0A815YJM7_9BILA</name>
<gene>
    <name evidence="1" type="ORF">SEV965_LOCUS39562</name>
</gene>
<organism evidence="1 2">
    <name type="scientific">Rotaria sordida</name>
    <dbReference type="NCBI Taxonomy" id="392033"/>
    <lineage>
        <taxon>Eukaryota</taxon>
        <taxon>Metazoa</taxon>
        <taxon>Spiralia</taxon>
        <taxon>Gnathifera</taxon>
        <taxon>Rotifera</taxon>
        <taxon>Eurotatoria</taxon>
        <taxon>Bdelloidea</taxon>
        <taxon>Philodinida</taxon>
        <taxon>Philodinidae</taxon>
        <taxon>Rotaria</taxon>
    </lineage>
</organism>
<dbReference type="EMBL" id="CAJNOU010014980">
    <property type="protein sequence ID" value="CAF1570598.1"/>
    <property type="molecule type" value="Genomic_DNA"/>
</dbReference>
<evidence type="ECO:0000313" key="2">
    <source>
        <dbReference type="Proteomes" id="UP000663889"/>
    </source>
</evidence>
<evidence type="ECO:0000313" key="1">
    <source>
        <dbReference type="EMBL" id="CAF1570598.1"/>
    </source>
</evidence>
<feature type="non-terminal residue" evidence="1">
    <location>
        <position position="202"/>
    </location>
</feature>
<feature type="non-terminal residue" evidence="1">
    <location>
        <position position="1"/>
    </location>
</feature>
<dbReference type="Proteomes" id="UP000663889">
    <property type="component" value="Unassembled WGS sequence"/>
</dbReference>
<proteinExistence type="predicted"/>
<sequence length="202" mass="24550">HIHDLKQVRSIFVYCFDKEKNELWAKKYKKVRSVIVELNDLLKEIDIDCKGDEQKLNESIKLKIHNDEIILLLLQINSSLIDKKYLLNICLKFYENNISELENIREFEHLYSSLNALEWFFNETFLYRLLIKSLHIFNIEILFLLRFFLQDIDQQLRNCTIVSERVYRGQLMTIDQIDFIQQSINDKYFRFNLFIIDNRITE</sequence>
<comment type="caution">
    <text evidence="1">The sequence shown here is derived from an EMBL/GenBank/DDBJ whole genome shotgun (WGS) entry which is preliminary data.</text>
</comment>
<protein>
    <submittedName>
        <fullName evidence="1">Uncharacterized protein</fullName>
    </submittedName>
</protein>
<accession>A0A815YJM7</accession>
<dbReference type="AlphaFoldDB" id="A0A815YJM7"/>